<evidence type="ECO:0000256" key="3">
    <source>
        <dbReference type="ARBA" id="ARBA00023163"/>
    </source>
</evidence>
<dbReference type="CDD" id="cd01392">
    <property type="entry name" value="HTH_LacI"/>
    <property type="match status" value="1"/>
</dbReference>
<dbReference type="InterPro" id="IPR010982">
    <property type="entry name" value="Lambda_DNA-bd_dom_sf"/>
</dbReference>
<evidence type="ECO:0000256" key="1">
    <source>
        <dbReference type="ARBA" id="ARBA00023015"/>
    </source>
</evidence>
<keyword evidence="7" id="KW-1185">Reference proteome</keyword>
<dbReference type="SUPFAM" id="SSF53822">
    <property type="entry name" value="Periplasmic binding protein-like I"/>
    <property type="match status" value="1"/>
</dbReference>
<dbReference type="SUPFAM" id="SSF47413">
    <property type="entry name" value="lambda repressor-like DNA-binding domains"/>
    <property type="match status" value="1"/>
</dbReference>
<dbReference type="InterPro" id="IPR046335">
    <property type="entry name" value="LacI/GalR-like_sensor"/>
</dbReference>
<dbReference type="RefSeq" id="WP_197679876.1">
    <property type="nucleotide sequence ID" value="NZ_LT629772.1"/>
</dbReference>
<dbReference type="GO" id="GO:0000976">
    <property type="term" value="F:transcription cis-regulatory region binding"/>
    <property type="evidence" value="ECO:0007669"/>
    <property type="project" value="TreeGrafter"/>
</dbReference>
<gene>
    <name evidence="6" type="ORF">SAMN04489812_5301</name>
</gene>
<feature type="domain" description="HTH lacI-type" evidence="5">
    <location>
        <begin position="14"/>
        <end position="68"/>
    </location>
</feature>
<evidence type="ECO:0000256" key="4">
    <source>
        <dbReference type="SAM" id="MobiDB-lite"/>
    </source>
</evidence>
<evidence type="ECO:0000259" key="5">
    <source>
        <dbReference type="PROSITE" id="PS50932"/>
    </source>
</evidence>
<dbReference type="Pfam" id="PF00356">
    <property type="entry name" value="LacI"/>
    <property type="match status" value="1"/>
</dbReference>
<dbReference type="SMART" id="SM00354">
    <property type="entry name" value="HTH_LACI"/>
    <property type="match status" value="1"/>
</dbReference>
<dbReference type="Gene3D" id="3.40.50.2300">
    <property type="match status" value="2"/>
</dbReference>
<keyword evidence="2 6" id="KW-0238">DNA-binding</keyword>
<dbReference type="PROSITE" id="PS50932">
    <property type="entry name" value="HTH_LACI_2"/>
    <property type="match status" value="1"/>
</dbReference>
<sequence length="359" mass="38469">MSQHQPAGERSRPPSIKDVAARAGVSWRTVSNVIHGHRYLRPETKAKVEQAIAELGYRPRAAARQLRGGRSHLLTLAVPYIAHPYFSRLAHAVVEAAGSDGYDVLIDETLGRPDRERRVAGGYASILTDGIIFSPLTLSAAELGKLRDKTPLVLLGEHTTEAGLDHVVVDNAASAREATAHLIDSGRRRIGFLGYLFDGTLGTGDLRFAGYRQALKDAGIRFSASWVVGPAADAPPATAEGDYSREEGFARAESLLDRIDDFDAIVCANDLLAIGLMHAFRLNGVRVPADIAVIGWDDVPEGSFTQPTLSTVSPDLDAVASAAVRILLRRIEDPATAPTGQVTPHRLVIRESTGGPAAR</sequence>
<evidence type="ECO:0000256" key="2">
    <source>
        <dbReference type="ARBA" id="ARBA00023125"/>
    </source>
</evidence>
<dbReference type="PROSITE" id="PS00356">
    <property type="entry name" value="HTH_LACI_1"/>
    <property type="match status" value="1"/>
</dbReference>
<dbReference type="AlphaFoldDB" id="A0A1H1ZL80"/>
<keyword evidence="3" id="KW-0804">Transcription</keyword>
<dbReference type="InterPro" id="IPR000843">
    <property type="entry name" value="HTH_LacI"/>
</dbReference>
<feature type="region of interest" description="Disordered" evidence="4">
    <location>
        <begin position="337"/>
        <end position="359"/>
    </location>
</feature>
<dbReference type="STRING" id="630515.SAMN04489812_5301"/>
<evidence type="ECO:0000313" key="6">
    <source>
        <dbReference type="EMBL" id="SDT34535.1"/>
    </source>
</evidence>
<keyword evidence="1" id="KW-0805">Transcription regulation</keyword>
<dbReference type="Gene3D" id="1.10.260.40">
    <property type="entry name" value="lambda repressor-like DNA-binding domains"/>
    <property type="match status" value="1"/>
</dbReference>
<dbReference type="Proteomes" id="UP000199103">
    <property type="component" value="Chromosome I"/>
</dbReference>
<protein>
    <submittedName>
        <fullName evidence="6">DNA-binding transcriptional regulator, LacI/PurR family</fullName>
    </submittedName>
</protein>
<evidence type="ECO:0000313" key="7">
    <source>
        <dbReference type="Proteomes" id="UP000199103"/>
    </source>
</evidence>
<dbReference type="InterPro" id="IPR028082">
    <property type="entry name" value="Peripla_BP_I"/>
</dbReference>
<dbReference type="GO" id="GO:0003700">
    <property type="term" value="F:DNA-binding transcription factor activity"/>
    <property type="evidence" value="ECO:0007669"/>
    <property type="project" value="TreeGrafter"/>
</dbReference>
<name>A0A1H1ZL80_9ACTN</name>
<organism evidence="6 7">
    <name type="scientific">Microlunatus soli</name>
    <dbReference type="NCBI Taxonomy" id="630515"/>
    <lineage>
        <taxon>Bacteria</taxon>
        <taxon>Bacillati</taxon>
        <taxon>Actinomycetota</taxon>
        <taxon>Actinomycetes</taxon>
        <taxon>Propionibacteriales</taxon>
        <taxon>Propionibacteriaceae</taxon>
        <taxon>Microlunatus</taxon>
    </lineage>
</organism>
<accession>A0A1H1ZL80</accession>
<reference evidence="6 7" key="1">
    <citation type="submission" date="2016-10" db="EMBL/GenBank/DDBJ databases">
        <authorList>
            <person name="de Groot N.N."/>
        </authorList>
    </citation>
    <scope>NUCLEOTIDE SEQUENCE [LARGE SCALE GENOMIC DNA]</scope>
    <source>
        <strain evidence="6 7">DSM 21800</strain>
    </source>
</reference>
<dbReference type="CDD" id="cd06267">
    <property type="entry name" value="PBP1_LacI_sugar_binding-like"/>
    <property type="match status" value="1"/>
</dbReference>
<dbReference type="EMBL" id="LT629772">
    <property type="protein sequence ID" value="SDT34535.1"/>
    <property type="molecule type" value="Genomic_DNA"/>
</dbReference>
<dbReference type="Pfam" id="PF13377">
    <property type="entry name" value="Peripla_BP_3"/>
    <property type="match status" value="1"/>
</dbReference>
<dbReference type="PANTHER" id="PTHR30146">
    <property type="entry name" value="LACI-RELATED TRANSCRIPTIONAL REPRESSOR"/>
    <property type="match status" value="1"/>
</dbReference>
<dbReference type="PANTHER" id="PTHR30146:SF109">
    <property type="entry name" value="HTH-TYPE TRANSCRIPTIONAL REGULATOR GALS"/>
    <property type="match status" value="1"/>
</dbReference>
<proteinExistence type="predicted"/>